<name>A0A0E9W2I1_ANGAN</name>
<dbReference type="AlphaFoldDB" id="A0A0E9W2I1"/>
<reference evidence="2" key="2">
    <citation type="journal article" date="2015" name="Fish Shellfish Immunol.">
        <title>Early steps in the European eel (Anguilla anguilla)-Vibrio vulnificus interaction in the gills: Role of the RtxA13 toxin.</title>
        <authorList>
            <person name="Callol A."/>
            <person name="Pajuelo D."/>
            <person name="Ebbesson L."/>
            <person name="Teles M."/>
            <person name="MacKenzie S."/>
            <person name="Amaro C."/>
        </authorList>
    </citation>
    <scope>NUCLEOTIDE SEQUENCE</scope>
</reference>
<feature type="region of interest" description="Disordered" evidence="1">
    <location>
        <begin position="1"/>
        <end position="23"/>
    </location>
</feature>
<reference evidence="2" key="1">
    <citation type="submission" date="2014-11" db="EMBL/GenBank/DDBJ databases">
        <authorList>
            <person name="Amaro Gonzalez C."/>
        </authorList>
    </citation>
    <scope>NUCLEOTIDE SEQUENCE</scope>
</reference>
<protein>
    <submittedName>
        <fullName evidence="2">Uncharacterized protein</fullName>
    </submittedName>
</protein>
<sequence>MKGSATHWSPAVSKRRVQRNCLS</sequence>
<dbReference type="EMBL" id="GBXM01023973">
    <property type="protein sequence ID" value="JAH84604.1"/>
    <property type="molecule type" value="Transcribed_RNA"/>
</dbReference>
<accession>A0A0E9W2I1</accession>
<proteinExistence type="predicted"/>
<feature type="compositionally biased region" description="Basic residues" evidence="1">
    <location>
        <begin position="13"/>
        <end position="23"/>
    </location>
</feature>
<organism evidence="2">
    <name type="scientific">Anguilla anguilla</name>
    <name type="common">European freshwater eel</name>
    <name type="synonym">Muraena anguilla</name>
    <dbReference type="NCBI Taxonomy" id="7936"/>
    <lineage>
        <taxon>Eukaryota</taxon>
        <taxon>Metazoa</taxon>
        <taxon>Chordata</taxon>
        <taxon>Craniata</taxon>
        <taxon>Vertebrata</taxon>
        <taxon>Euteleostomi</taxon>
        <taxon>Actinopterygii</taxon>
        <taxon>Neopterygii</taxon>
        <taxon>Teleostei</taxon>
        <taxon>Anguilliformes</taxon>
        <taxon>Anguillidae</taxon>
        <taxon>Anguilla</taxon>
    </lineage>
</organism>
<evidence type="ECO:0000256" key="1">
    <source>
        <dbReference type="SAM" id="MobiDB-lite"/>
    </source>
</evidence>
<evidence type="ECO:0000313" key="2">
    <source>
        <dbReference type="EMBL" id="JAH84604.1"/>
    </source>
</evidence>